<comment type="similarity">
    <text evidence="1">Belongs to the glycosyl hydrolase 29 family.</text>
</comment>
<evidence type="ECO:0000256" key="2">
    <source>
        <dbReference type="ARBA" id="ARBA00012662"/>
    </source>
</evidence>
<reference evidence="10 11" key="1">
    <citation type="submission" date="2023-03" db="EMBL/GenBank/DDBJ databases">
        <title>Bacillus Genome Sequencing.</title>
        <authorList>
            <person name="Dunlap C."/>
        </authorList>
    </citation>
    <scope>NUCLEOTIDE SEQUENCE [LARGE SCALE GENOMIC DNA]</scope>
    <source>
        <strain evidence="10 11">BD-533</strain>
    </source>
</reference>
<dbReference type="PROSITE" id="PS50022">
    <property type="entry name" value="FA58C_3"/>
    <property type="match status" value="1"/>
</dbReference>
<evidence type="ECO:0000256" key="1">
    <source>
        <dbReference type="ARBA" id="ARBA00007951"/>
    </source>
</evidence>
<dbReference type="SUPFAM" id="SSF51445">
    <property type="entry name" value="(Trans)glycosidases"/>
    <property type="match status" value="1"/>
</dbReference>
<dbReference type="Pfam" id="PF00754">
    <property type="entry name" value="F5_F8_type_C"/>
    <property type="match status" value="1"/>
</dbReference>
<evidence type="ECO:0000313" key="11">
    <source>
        <dbReference type="Proteomes" id="UP001338137"/>
    </source>
</evidence>
<accession>A0ABU6G4J8</accession>
<dbReference type="SMART" id="SM00458">
    <property type="entry name" value="RICIN"/>
    <property type="match status" value="1"/>
</dbReference>
<dbReference type="EC" id="3.2.1.51" evidence="2"/>
<dbReference type="SUPFAM" id="SSF49785">
    <property type="entry name" value="Galactose-binding domain-like"/>
    <property type="match status" value="3"/>
</dbReference>
<dbReference type="PROSITE" id="PS51272">
    <property type="entry name" value="SLH"/>
    <property type="match status" value="3"/>
</dbReference>
<keyword evidence="3 7" id="KW-0732">Signal</keyword>
<evidence type="ECO:0000256" key="7">
    <source>
        <dbReference type="SAM" id="SignalP"/>
    </source>
</evidence>
<evidence type="ECO:0000259" key="8">
    <source>
        <dbReference type="PROSITE" id="PS50022"/>
    </source>
</evidence>
<keyword evidence="5" id="KW-0326">Glycosidase</keyword>
<keyword evidence="11" id="KW-1185">Reference proteome</keyword>
<dbReference type="InterPro" id="IPR038637">
    <property type="entry name" value="NPCBM_sf"/>
</dbReference>
<dbReference type="Pfam" id="PF00395">
    <property type="entry name" value="SLH"/>
    <property type="match status" value="3"/>
</dbReference>
<dbReference type="InterPro" id="IPR011081">
    <property type="entry name" value="Big_4"/>
</dbReference>
<dbReference type="Gene3D" id="2.60.120.260">
    <property type="entry name" value="Galactose-binding domain-like"/>
    <property type="match status" value="1"/>
</dbReference>
<feature type="region of interest" description="Disordered" evidence="6">
    <location>
        <begin position="1285"/>
        <end position="1317"/>
    </location>
</feature>
<dbReference type="SUPFAM" id="SSF49373">
    <property type="entry name" value="Invasin/intimin cell-adhesion fragments"/>
    <property type="match status" value="1"/>
</dbReference>
<dbReference type="Gene3D" id="3.20.20.80">
    <property type="entry name" value="Glycosidases"/>
    <property type="match status" value="1"/>
</dbReference>
<dbReference type="Gene3D" id="2.80.10.50">
    <property type="match status" value="2"/>
</dbReference>
<dbReference type="PANTHER" id="PTHR10030:SF37">
    <property type="entry name" value="ALPHA-L-FUCOSIDASE-RELATED"/>
    <property type="match status" value="1"/>
</dbReference>
<dbReference type="CDD" id="cd00161">
    <property type="entry name" value="beta-trefoil_Ricin-like"/>
    <property type="match status" value="1"/>
</dbReference>
<dbReference type="Pfam" id="PF07532">
    <property type="entry name" value="Big_4"/>
    <property type="match status" value="1"/>
</dbReference>
<dbReference type="Gene3D" id="2.60.120.1060">
    <property type="entry name" value="NPCBM/NEW2 domain"/>
    <property type="match status" value="2"/>
</dbReference>
<feature type="domain" description="SLH" evidence="9">
    <location>
        <begin position="1537"/>
        <end position="1600"/>
    </location>
</feature>
<evidence type="ECO:0000256" key="6">
    <source>
        <dbReference type="SAM" id="MobiDB-lite"/>
    </source>
</evidence>
<dbReference type="InterPro" id="IPR057739">
    <property type="entry name" value="Glyco_hydro_29_N"/>
</dbReference>
<evidence type="ECO:0000256" key="3">
    <source>
        <dbReference type="ARBA" id="ARBA00022729"/>
    </source>
</evidence>
<comment type="caution">
    <text evidence="10">The sequence shown here is derived from an EMBL/GenBank/DDBJ whole genome shotgun (WGS) entry which is preliminary data.</text>
</comment>
<dbReference type="Proteomes" id="UP001338137">
    <property type="component" value="Unassembled WGS sequence"/>
</dbReference>
<feature type="domain" description="SLH" evidence="9">
    <location>
        <begin position="1601"/>
        <end position="1660"/>
    </location>
</feature>
<dbReference type="Pfam" id="PF01120">
    <property type="entry name" value="Alpha_L_fucos"/>
    <property type="match status" value="1"/>
</dbReference>
<dbReference type="InterPro" id="IPR000772">
    <property type="entry name" value="Ricin_B_lectin"/>
</dbReference>
<dbReference type="Pfam" id="PF02368">
    <property type="entry name" value="Big_2"/>
    <property type="match status" value="1"/>
</dbReference>
<dbReference type="EMBL" id="JARLKY010000023">
    <property type="protein sequence ID" value="MEC0227694.1"/>
    <property type="molecule type" value="Genomic_DNA"/>
</dbReference>
<feature type="domain" description="SLH" evidence="9">
    <location>
        <begin position="1664"/>
        <end position="1724"/>
    </location>
</feature>
<dbReference type="Gene3D" id="2.60.40.1080">
    <property type="match status" value="1"/>
</dbReference>
<evidence type="ECO:0000256" key="4">
    <source>
        <dbReference type="ARBA" id="ARBA00022801"/>
    </source>
</evidence>
<evidence type="ECO:0000256" key="5">
    <source>
        <dbReference type="ARBA" id="ARBA00023295"/>
    </source>
</evidence>
<sequence>MFKKISTCVGLIFMLLFVTLAPVSASTNIQNRESPVVNDSYTNQKNYVDLRFGMFIHYNMGTYHDQEWVTPGQDPLSFNPEHVNTDQWAQAAKSAGIKYTVLTTKHHDGFALWPTKYGNYNVMNSSYKKDIVRQYVDSMRAQGILPGLYFSIWDRQQGIQKGSVSRADIEFIKGQLTELLTNYGEIPVLIIDGWAWEMGHNEVPYQEIRDLVKRLQPNILIVDHNGQTQPWEEDIIYFEEPKGVWAPSNNSFAANQGMPLVSNQWFWHDWMPNTEPASVENIVEDHLGYLEPRYTNFLLNISPNPDGEFDDNVVNRLAEIGQAWTPNESRLPLPQQPIVMEHTITANSATATSGDASNAIDGLMDYVNTYVETAWQTGTSLPQSITLDLGYTYNNINMLNYLPSQNLTQGMITSYTLYVSEDGTNFTSVKSGTWDGDKTMKRVTFPSQTARYFKMEVNSAVGGFAAAAELAVGSYTNEVPTRTGIDSFDVNTSYRIVNKATGKALEVGNSPANGAAVAGRTQSGAPDQQWVIDDLGLGKYKIVNKQSGRVMDVIDGSKSPGKSVIQWTDSETAADPSAINQQWAISNVGNGYFNITSVNSRLALENSNGSAADGNPVVQNTYTGSDSQLWKVERLPSLIKNVKVNGVLVKGLHSENRTATLTVLRENNLEVPTVTADTTSEDVELQIHPANSLPGATTITATTNGGATQEVYTLNFELVDRYASDLNWLSASSGWSTVKKDKSLDGNAISLMGSNGAVTYEKGFGVHADSRIMFDISDKNYKSFTALVGVDQEMAKSPSYADVEFKVLVDGVEKFGSGVMKVTDVAKPVDVNVAGASIVELVVTQSDNNNSEDHASWANATFRIAESKSEQKDELPKVDYLSDLNWLSASSGWSDVRKDKSINGNAIVLKNGAEDLSFAKGLGTHANSMIKYDLTGADYETFSAFIGVDKEVNGGSYKGNGSIQFKVSGVKNDDTIESLYSGSLLRVSEDAKFVKVNVKGYKELILEVTDSGNGNSEDHGDWADAKLTVAAVTPATPVISGVMPVNVVTATYVPPVLPASVTVVYNNATTADKSVQWDLVDSSKYAIAGSFIVNGAVDGTVIPAVANVTVTENTYRADLVALIANAQVQYDFAVVGTAVGNYPASSKSTLLAAIVQAQHTVDLNSATKQEFEAATAALNTALQTFVLTKIGQVNVQSIAVTSSTTTITAKDGSLQLQASVLPANATYKSVTWAVYEVDGATATDKATINQPGLLTALKDGIVKVVATATDGSGVQGEMAITLSGQTDVVDPGPNSGSSGSSGSVNPTTPPVKEDPTRYVPKDTELRIEPVQESQTAVTAIIDRERLAQKLADLKAASSSILNFELPGEYERNAVQLPLDILYNSMKENKGTVLTLRSHLGSYNLPLSILNREDVASAVNTEGAVLIIRMDKAKSQYEKQFEQSIANKGMKRLSDMIDYKVILKSKDQEVEITNFGNSFITRVMKVEGAIQDSSIATAVVYDPATGELKFVPSVFAVITGKTEATITRNTNSLYAIVQNKKTFDDMNGHWAQKDVENLASKMVIDGTTDRTYTPEMQVTRAQFAALLVRGLGLPTETTPSVFTDVAATQWYALEVGTAAKYGLVQGVGEGRFNPDQRITREQMVVMMMKAVHLVQGESQQQAVAKTRFSDQDQLSDYARSAVAEATSKGLVHGKTETTFAPQDEATRAEAAVLIKQALQYLKLIN</sequence>
<feature type="signal peptide" evidence="7">
    <location>
        <begin position="1"/>
        <end position="25"/>
    </location>
</feature>
<dbReference type="InterPro" id="IPR001119">
    <property type="entry name" value="SLH_dom"/>
</dbReference>
<feature type="compositionally biased region" description="Low complexity" evidence="6">
    <location>
        <begin position="1291"/>
        <end position="1306"/>
    </location>
</feature>
<dbReference type="InterPro" id="IPR000933">
    <property type="entry name" value="Glyco_hydro_29"/>
</dbReference>
<dbReference type="PROSITE" id="PS50231">
    <property type="entry name" value="RICIN_B_LECTIN"/>
    <property type="match status" value="1"/>
</dbReference>
<dbReference type="Pfam" id="PF08305">
    <property type="entry name" value="NPCBM"/>
    <property type="match status" value="2"/>
</dbReference>
<dbReference type="SMART" id="SM00812">
    <property type="entry name" value="Alpha_L_fucos"/>
    <property type="match status" value="1"/>
</dbReference>
<feature type="chain" id="PRO_5045293333" description="alpha-L-fucosidase" evidence="7">
    <location>
        <begin position="26"/>
        <end position="1724"/>
    </location>
</feature>
<evidence type="ECO:0000259" key="9">
    <source>
        <dbReference type="PROSITE" id="PS51272"/>
    </source>
</evidence>
<dbReference type="Gene3D" id="1.20.1270.90">
    <property type="entry name" value="AF1782-like"/>
    <property type="match status" value="1"/>
</dbReference>
<dbReference type="Pfam" id="PF14200">
    <property type="entry name" value="RicinB_lectin_2"/>
    <property type="match status" value="2"/>
</dbReference>
<keyword evidence="4" id="KW-0378">Hydrolase</keyword>
<dbReference type="InterPro" id="IPR003343">
    <property type="entry name" value="Big_2"/>
</dbReference>
<dbReference type="RefSeq" id="WP_326071993.1">
    <property type="nucleotide sequence ID" value="NZ_JARLKY010000023.1"/>
</dbReference>
<name>A0ABU6G4J8_9BACL</name>
<proteinExistence type="inferred from homology"/>
<evidence type="ECO:0000313" key="10">
    <source>
        <dbReference type="EMBL" id="MEC0227694.1"/>
    </source>
</evidence>
<dbReference type="InterPro" id="IPR000421">
    <property type="entry name" value="FA58C"/>
</dbReference>
<feature type="domain" description="F5/8 type C" evidence="8">
    <location>
        <begin position="326"/>
        <end position="474"/>
    </location>
</feature>
<dbReference type="InterPro" id="IPR013222">
    <property type="entry name" value="Glyco_hyd_98_carb-bd"/>
</dbReference>
<dbReference type="InterPro" id="IPR017853">
    <property type="entry name" value="GH"/>
</dbReference>
<dbReference type="InterPro" id="IPR008964">
    <property type="entry name" value="Invasin/intimin_cell_adhesion"/>
</dbReference>
<gene>
    <name evidence="10" type="ORF">P4I72_11215</name>
</gene>
<dbReference type="InterPro" id="IPR035992">
    <property type="entry name" value="Ricin_B-like_lectins"/>
</dbReference>
<protein>
    <recommendedName>
        <fullName evidence="2">alpha-L-fucosidase</fullName>
        <ecNumber evidence="2">3.2.1.51</ecNumber>
    </recommendedName>
</protein>
<dbReference type="SMART" id="SM00776">
    <property type="entry name" value="NPCBM"/>
    <property type="match status" value="2"/>
</dbReference>
<dbReference type="InterPro" id="IPR008979">
    <property type="entry name" value="Galactose-bd-like_sf"/>
</dbReference>
<dbReference type="PANTHER" id="PTHR10030">
    <property type="entry name" value="ALPHA-L-FUCOSIDASE"/>
    <property type="match status" value="1"/>
</dbReference>
<organism evidence="10 11">
    <name type="scientific">Paenibacillus alba</name>
    <dbReference type="NCBI Taxonomy" id="1197127"/>
    <lineage>
        <taxon>Bacteria</taxon>
        <taxon>Bacillati</taxon>
        <taxon>Bacillota</taxon>
        <taxon>Bacilli</taxon>
        <taxon>Bacillales</taxon>
        <taxon>Paenibacillaceae</taxon>
        <taxon>Paenibacillus</taxon>
    </lineage>
</organism>
<dbReference type="SUPFAM" id="SSF50370">
    <property type="entry name" value="Ricin B-like lectins"/>
    <property type="match status" value="1"/>
</dbReference>